<dbReference type="EMBL" id="MN738934">
    <property type="protein sequence ID" value="QHT32297.1"/>
    <property type="molecule type" value="Genomic_DNA"/>
</dbReference>
<dbReference type="AlphaFoldDB" id="A0A6C0ETC1"/>
<organism evidence="1">
    <name type="scientific">viral metagenome</name>
    <dbReference type="NCBI Taxonomy" id="1070528"/>
    <lineage>
        <taxon>unclassified sequences</taxon>
        <taxon>metagenomes</taxon>
        <taxon>organismal metagenomes</taxon>
    </lineage>
</organism>
<reference evidence="1" key="1">
    <citation type="journal article" date="2020" name="Nature">
        <title>Giant virus diversity and host interactions through global metagenomics.</title>
        <authorList>
            <person name="Schulz F."/>
            <person name="Roux S."/>
            <person name="Paez-Espino D."/>
            <person name="Jungbluth S."/>
            <person name="Walsh D.A."/>
            <person name="Denef V.J."/>
            <person name="McMahon K.D."/>
            <person name="Konstantinidis K.T."/>
            <person name="Eloe-Fadrosh E.A."/>
            <person name="Kyrpides N.C."/>
            <person name="Woyke T."/>
        </authorList>
    </citation>
    <scope>NUCLEOTIDE SEQUENCE</scope>
    <source>
        <strain evidence="1">GVMAG-M-3300009159-65</strain>
    </source>
</reference>
<dbReference type="InterPro" id="IPR043876">
    <property type="entry name" value="DUF5856"/>
</dbReference>
<name>A0A6C0ETC1_9ZZZZ</name>
<sequence length="127" mass="15007">MKGKTKGNKTNKRNKSNKHIIILCIDFLNNLKLFHWNTKSYALHISSDILYEELYKSVDRLVESFLQNRIPINTTISISTNPNYFLNKMKLFKKCMNEMDVSNELLSLKDDILVSLDQFEYRLTLKE</sequence>
<dbReference type="Pfam" id="PF19174">
    <property type="entry name" value="DUF5856"/>
    <property type="match status" value="1"/>
</dbReference>
<proteinExistence type="predicted"/>
<evidence type="ECO:0000313" key="1">
    <source>
        <dbReference type="EMBL" id="QHT32297.1"/>
    </source>
</evidence>
<protein>
    <submittedName>
        <fullName evidence="1">Uncharacterized protein</fullName>
    </submittedName>
</protein>
<accession>A0A6C0ETC1</accession>